<reference evidence="2 3" key="1">
    <citation type="submission" date="2018-02" db="EMBL/GenBank/DDBJ databases">
        <title>Genome sequence of the basidiomycete white-rot fungus Phlebia centrifuga.</title>
        <authorList>
            <person name="Granchi Z."/>
            <person name="Peng M."/>
            <person name="de Vries R.P."/>
            <person name="Hilden K."/>
            <person name="Makela M.R."/>
            <person name="Grigoriev I."/>
            <person name="Riley R."/>
        </authorList>
    </citation>
    <scope>NUCLEOTIDE SEQUENCE [LARGE SCALE GENOMIC DNA]</scope>
    <source>
        <strain evidence="2 3">FBCC195</strain>
    </source>
</reference>
<keyword evidence="3" id="KW-1185">Reference proteome</keyword>
<protein>
    <submittedName>
        <fullName evidence="2">Uncharacterized protein</fullName>
    </submittedName>
</protein>
<evidence type="ECO:0000313" key="2">
    <source>
        <dbReference type="EMBL" id="PSR74692.1"/>
    </source>
</evidence>
<dbReference type="EMBL" id="MLYV02000964">
    <property type="protein sequence ID" value="PSR74692.1"/>
    <property type="molecule type" value="Genomic_DNA"/>
</dbReference>
<gene>
    <name evidence="2" type="ORF">PHLCEN_2v9640</name>
</gene>
<organism evidence="2 3">
    <name type="scientific">Hermanssonia centrifuga</name>
    <dbReference type="NCBI Taxonomy" id="98765"/>
    <lineage>
        <taxon>Eukaryota</taxon>
        <taxon>Fungi</taxon>
        <taxon>Dikarya</taxon>
        <taxon>Basidiomycota</taxon>
        <taxon>Agaricomycotina</taxon>
        <taxon>Agaricomycetes</taxon>
        <taxon>Polyporales</taxon>
        <taxon>Meruliaceae</taxon>
        <taxon>Hermanssonia</taxon>
    </lineage>
</organism>
<dbReference type="Proteomes" id="UP000186601">
    <property type="component" value="Unassembled WGS sequence"/>
</dbReference>
<accession>A0A2R6NQ92</accession>
<comment type="caution">
    <text evidence="2">The sequence shown here is derived from an EMBL/GenBank/DDBJ whole genome shotgun (WGS) entry which is preliminary data.</text>
</comment>
<feature type="region of interest" description="Disordered" evidence="1">
    <location>
        <begin position="165"/>
        <end position="217"/>
    </location>
</feature>
<feature type="region of interest" description="Disordered" evidence="1">
    <location>
        <begin position="347"/>
        <end position="368"/>
    </location>
</feature>
<feature type="compositionally biased region" description="Basic and acidic residues" evidence="1">
    <location>
        <begin position="165"/>
        <end position="179"/>
    </location>
</feature>
<evidence type="ECO:0000256" key="1">
    <source>
        <dbReference type="SAM" id="MobiDB-lite"/>
    </source>
</evidence>
<evidence type="ECO:0000313" key="3">
    <source>
        <dbReference type="Proteomes" id="UP000186601"/>
    </source>
</evidence>
<dbReference type="AlphaFoldDB" id="A0A2R6NQ92"/>
<name>A0A2R6NQ92_9APHY</name>
<proteinExistence type="predicted"/>
<sequence length="629" mass="68838">MSPSKSPRRFKNSKLTAAEVSRFEQLQSQFTILHENRPANQLILEQLVTKEELLEGLDVSPEVNAQLPDWPQYSDLLKVLCEYGADQRVPKLPKFCPECPQSHGSGTPVLGIICKKPGKAGLYMHHCANSCGWSDLPEQPGPCPVQLAAIHEVRKRDMAKLVAKEKRKFEDGEGKKADLSEAGDSPVKSKSKGKGRASKTPVKLETPTKVKKGASKMSVKFETPNAATPSPFDGPLTPLSQLTTTPVKTETPMKLETPGQLNTKRVVPSATKIRPKKPKVSDVPRVVDDMFMSNTVTSDGAAPLFPVLGKRKRETGGVGEASPSSSSSSLPSIGEILRANKRRVLSPTPARRKAENAGGSIVPESMPKDAAISPECGRDMKVVATIAQESTGTDNPTANDAMVANNQTAANELTQADKDSLLRDGKIIARFWRNKKVFSDKTPIFVDSDEDYEDDREFIAVSDTEEAEKTTEDAVMGKGEVKREATDVKVIQEEMKAEVKREETDASLSSDDGATVVSSHPNVFVDLRVVIWIENNCEALVIVENNIPLTFTFASLKTVCELVQPQVDKDLMIYSTSMGCWVARKTDEILVVSPRRFSLLVRLHGVDDVDEEELDGELARLYGGVRAYP</sequence>